<accession>A0A815K019</accession>
<organism evidence="2 3">
    <name type="scientific">Adineta steineri</name>
    <dbReference type="NCBI Taxonomy" id="433720"/>
    <lineage>
        <taxon>Eukaryota</taxon>
        <taxon>Metazoa</taxon>
        <taxon>Spiralia</taxon>
        <taxon>Gnathifera</taxon>
        <taxon>Rotifera</taxon>
        <taxon>Eurotatoria</taxon>
        <taxon>Bdelloidea</taxon>
        <taxon>Adinetida</taxon>
        <taxon>Adinetidae</taxon>
        <taxon>Adineta</taxon>
    </lineage>
</organism>
<name>A0A815K019_9BILA</name>
<protein>
    <submittedName>
        <fullName evidence="2">Uncharacterized protein</fullName>
    </submittedName>
</protein>
<evidence type="ECO:0000313" key="2">
    <source>
        <dbReference type="EMBL" id="CAF1389066.1"/>
    </source>
</evidence>
<reference evidence="2" key="1">
    <citation type="submission" date="2021-02" db="EMBL/GenBank/DDBJ databases">
        <authorList>
            <person name="Nowell W R."/>
        </authorList>
    </citation>
    <scope>NUCLEOTIDE SEQUENCE</scope>
</reference>
<evidence type="ECO:0000313" key="3">
    <source>
        <dbReference type="Proteomes" id="UP000663845"/>
    </source>
</evidence>
<dbReference type="EMBL" id="CAJNOG010000960">
    <property type="protein sequence ID" value="CAF1389066.1"/>
    <property type="molecule type" value="Genomic_DNA"/>
</dbReference>
<gene>
    <name evidence="2" type="ORF">JYZ213_LOCUS37099</name>
</gene>
<dbReference type="AlphaFoldDB" id="A0A815K019"/>
<evidence type="ECO:0000256" key="1">
    <source>
        <dbReference type="SAM" id="MobiDB-lite"/>
    </source>
</evidence>
<feature type="compositionally biased region" description="Low complexity" evidence="1">
    <location>
        <begin position="23"/>
        <end position="46"/>
    </location>
</feature>
<comment type="caution">
    <text evidence="2">The sequence shown here is derived from an EMBL/GenBank/DDBJ whole genome shotgun (WGS) entry which is preliminary data.</text>
</comment>
<dbReference type="Proteomes" id="UP000663845">
    <property type="component" value="Unassembled WGS sequence"/>
</dbReference>
<feature type="region of interest" description="Disordered" evidence="1">
    <location>
        <begin position="1"/>
        <end position="46"/>
    </location>
</feature>
<proteinExistence type="predicted"/>
<sequence length="68" mass="7024">MSTAPIDSGGSGGGINRILSHLSTPFTSNTTSSNITENRVTPSTASSTIPITTAATTETYTAYSISYY</sequence>